<dbReference type="InterPro" id="IPR027417">
    <property type="entry name" value="P-loop_NTPase"/>
</dbReference>
<sequence>MKLLIEHISKSYGNLTVLNDLSLTLEQDPCYCLMSPSGSGKTTLLRILMGLEHADSGTISTKGEAVWPLTVSAVFQEDRLCPSFSPLENVQLALKEKWPAKKLASAMEALLPAECLNRPVSTLSGGMKRRTAILRALLSTSDMLVMDEPFTGLDEGLKAEVIRYILEQRRRRFLLITTHQEEDVALLGGTLIGLK</sequence>
<dbReference type="PROSITE" id="PS50893">
    <property type="entry name" value="ABC_TRANSPORTER_2"/>
    <property type="match status" value="1"/>
</dbReference>
<dbReference type="InterPro" id="IPR003439">
    <property type="entry name" value="ABC_transporter-like_ATP-bd"/>
</dbReference>
<evidence type="ECO:0000313" key="5">
    <source>
        <dbReference type="EMBL" id="GAA6267911.1"/>
    </source>
</evidence>
<keyword evidence="2" id="KW-0547">Nucleotide-binding</keyword>
<dbReference type="Proteomes" id="UP001600894">
    <property type="component" value="Unassembled WGS sequence"/>
</dbReference>
<keyword evidence="1" id="KW-0813">Transport</keyword>
<dbReference type="SUPFAM" id="SSF52540">
    <property type="entry name" value="P-loop containing nucleoside triphosphate hydrolases"/>
    <property type="match status" value="1"/>
</dbReference>
<dbReference type="GO" id="GO:0005524">
    <property type="term" value="F:ATP binding"/>
    <property type="evidence" value="ECO:0007669"/>
    <property type="project" value="UniProtKB-KW"/>
</dbReference>
<gene>
    <name evidence="5" type="ORF">F130042H8_09710</name>
</gene>
<dbReference type="InterPro" id="IPR050166">
    <property type="entry name" value="ABC_transporter_ATP-bind"/>
</dbReference>
<keyword evidence="6" id="KW-1185">Reference proteome</keyword>
<protein>
    <submittedName>
        <fullName evidence="5">ATP-binding cassette domain-containing protein</fullName>
    </submittedName>
</protein>
<keyword evidence="3 5" id="KW-0067">ATP-binding</keyword>
<proteinExistence type="predicted"/>
<dbReference type="SMART" id="SM00382">
    <property type="entry name" value="AAA"/>
    <property type="match status" value="1"/>
</dbReference>
<evidence type="ECO:0000256" key="3">
    <source>
        <dbReference type="ARBA" id="ARBA00022840"/>
    </source>
</evidence>
<organism evidence="5 6">
    <name type="scientific">Enterocloster alcoholdehydrogenati</name>
    <dbReference type="NCBI Taxonomy" id="2547410"/>
    <lineage>
        <taxon>Bacteria</taxon>
        <taxon>Bacillati</taxon>
        <taxon>Bacillota</taxon>
        <taxon>Clostridia</taxon>
        <taxon>Lachnospirales</taxon>
        <taxon>Lachnospiraceae</taxon>
        <taxon>Enterocloster</taxon>
    </lineage>
</organism>
<evidence type="ECO:0000313" key="6">
    <source>
        <dbReference type="Proteomes" id="UP001600894"/>
    </source>
</evidence>
<dbReference type="Gene3D" id="3.40.50.300">
    <property type="entry name" value="P-loop containing nucleotide triphosphate hydrolases"/>
    <property type="match status" value="1"/>
</dbReference>
<reference evidence="5 6" key="1">
    <citation type="submission" date="2024-04" db="EMBL/GenBank/DDBJ databases">
        <title>Defined microbial consortia suppress multidrug-resistant proinflammatory Enterobacteriaceae via ecological control.</title>
        <authorList>
            <person name="Furuichi M."/>
            <person name="Kawaguchi T."/>
            <person name="Pust M."/>
            <person name="Yasuma K."/>
            <person name="Plichta D."/>
            <person name="Hasegawa N."/>
            <person name="Ohya T."/>
            <person name="Bhattarai S."/>
            <person name="Sasajima S."/>
            <person name="Aoto Y."/>
            <person name="Tuganbaev T."/>
            <person name="Yaginuma M."/>
            <person name="Ueda M."/>
            <person name="Okahashi N."/>
            <person name="Amafuji K."/>
            <person name="Kiridooshi Y."/>
            <person name="Sugita K."/>
            <person name="Strazar M."/>
            <person name="Skelly A."/>
            <person name="Suda W."/>
            <person name="Hattori M."/>
            <person name="Nakamoto N."/>
            <person name="Caballero S."/>
            <person name="Norman J."/>
            <person name="Olle B."/>
            <person name="Tanoue T."/>
            <person name="Arita M."/>
            <person name="Bucci V."/>
            <person name="Atarashi K."/>
            <person name="Xavier R."/>
            <person name="Honda K."/>
        </authorList>
    </citation>
    <scope>NUCLEOTIDE SEQUENCE [LARGE SCALE GENOMIC DNA]</scope>
    <source>
        <strain evidence="6">f13</strain>
    </source>
</reference>
<evidence type="ECO:0000256" key="1">
    <source>
        <dbReference type="ARBA" id="ARBA00022448"/>
    </source>
</evidence>
<dbReference type="EMBL" id="BAABXL010000001">
    <property type="protein sequence ID" value="GAA6267911.1"/>
    <property type="molecule type" value="Genomic_DNA"/>
</dbReference>
<dbReference type="PANTHER" id="PTHR42788:SF13">
    <property type="entry name" value="ALIPHATIC SULFONATES IMPORT ATP-BINDING PROTEIN SSUB"/>
    <property type="match status" value="1"/>
</dbReference>
<dbReference type="Pfam" id="PF00005">
    <property type="entry name" value="ABC_tran"/>
    <property type="match status" value="1"/>
</dbReference>
<evidence type="ECO:0000259" key="4">
    <source>
        <dbReference type="PROSITE" id="PS50893"/>
    </source>
</evidence>
<accession>A0ABQ0AV60</accession>
<evidence type="ECO:0000256" key="2">
    <source>
        <dbReference type="ARBA" id="ARBA00022741"/>
    </source>
</evidence>
<dbReference type="InterPro" id="IPR003593">
    <property type="entry name" value="AAA+_ATPase"/>
</dbReference>
<name>A0ABQ0AV60_9FIRM</name>
<feature type="domain" description="ABC transporter" evidence="4">
    <location>
        <begin position="3"/>
        <end position="194"/>
    </location>
</feature>
<comment type="caution">
    <text evidence="5">The sequence shown here is derived from an EMBL/GenBank/DDBJ whole genome shotgun (WGS) entry which is preliminary data.</text>
</comment>
<dbReference type="PANTHER" id="PTHR42788">
    <property type="entry name" value="TAURINE IMPORT ATP-BINDING PROTEIN-RELATED"/>
    <property type="match status" value="1"/>
</dbReference>
<dbReference type="RefSeq" id="WP_390471134.1">
    <property type="nucleotide sequence ID" value="NZ_BAABXL010000001.1"/>
</dbReference>